<dbReference type="PANTHER" id="PTHR42872">
    <property type="entry name" value="PROTEIN-GLUTAMATE METHYLESTERASE/PROTEIN-GLUTAMINE GLUTAMINASE"/>
    <property type="match status" value="1"/>
</dbReference>
<evidence type="ECO:0000256" key="4">
    <source>
        <dbReference type="ARBA" id="ARBA00048267"/>
    </source>
</evidence>
<feature type="active site" evidence="5 6">
    <location>
        <position position="179"/>
    </location>
</feature>
<feature type="domain" description="CheB-type methylesterase" evidence="9">
    <location>
        <begin position="174"/>
        <end position="360"/>
    </location>
</feature>
<dbReference type="InterPro" id="IPR035909">
    <property type="entry name" value="CheB_C"/>
</dbReference>
<evidence type="ECO:0000256" key="1">
    <source>
        <dbReference type="ARBA" id="ARBA00022490"/>
    </source>
</evidence>
<dbReference type="GeneID" id="5324999"/>
<comment type="function">
    <text evidence="5">Involved in chemotaxis. Part of a chemotaxis signal transduction system that modulates chemotaxis in response to various stimuli. Catalyzes the demethylation of specific methylglutamate residues introduced into the chemoreceptors (methyl-accepting chemotaxis proteins or MCP) by CheR. Also mediates the irreversible deamidation of specific glutamine residues to glutamic acid.</text>
</comment>
<dbReference type="InterPro" id="IPR000673">
    <property type="entry name" value="Sig_transdc_resp-reg_Me-estase"/>
</dbReference>
<name>A6UNQ7_METVS</name>
<dbReference type="PROSITE" id="PS50110">
    <property type="entry name" value="RESPONSE_REGULATORY"/>
    <property type="match status" value="1"/>
</dbReference>
<dbReference type="GO" id="GO:0000156">
    <property type="term" value="F:phosphorelay response regulator activity"/>
    <property type="evidence" value="ECO:0007669"/>
    <property type="project" value="InterPro"/>
</dbReference>
<dbReference type="EMBL" id="CP000742">
    <property type="protein sequence ID" value="ABR54129.1"/>
    <property type="molecule type" value="Genomic_DNA"/>
</dbReference>
<evidence type="ECO:0000313" key="11">
    <source>
        <dbReference type="Proteomes" id="UP000001107"/>
    </source>
</evidence>
<evidence type="ECO:0000256" key="6">
    <source>
        <dbReference type="PROSITE-ProRule" id="PRU00050"/>
    </source>
</evidence>
<dbReference type="GO" id="GO:0006935">
    <property type="term" value="P:chemotaxis"/>
    <property type="evidence" value="ECO:0007669"/>
    <property type="project" value="UniProtKB-UniRule"/>
</dbReference>
<feature type="active site" evidence="5 6">
    <location>
        <position position="302"/>
    </location>
</feature>
<dbReference type="GO" id="GO:0050568">
    <property type="term" value="F:protein-glutamine glutaminase activity"/>
    <property type="evidence" value="ECO:0007669"/>
    <property type="project" value="UniProtKB-UniRule"/>
</dbReference>
<dbReference type="SUPFAM" id="SSF52172">
    <property type="entry name" value="CheY-like"/>
    <property type="match status" value="1"/>
</dbReference>
<organism evidence="10 11">
    <name type="scientific">Methanococcus vannielii (strain ATCC 35089 / DSM 1224 / JCM 13029 / OCM 148 / SB)</name>
    <dbReference type="NCBI Taxonomy" id="406327"/>
    <lineage>
        <taxon>Archaea</taxon>
        <taxon>Methanobacteriati</taxon>
        <taxon>Methanobacteriota</taxon>
        <taxon>Methanomada group</taxon>
        <taxon>Methanococci</taxon>
        <taxon>Methanococcales</taxon>
        <taxon>Methanococcaceae</taxon>
        <taxon>Methanococcus</taxon>
    </lineage>
</organism>
<keyword evidence="3 5" id="KW-0378">Hydrolase</keyword>
<evidence type="ECO:0000259" key="8">
    <source>
        <dbReference type="PROSITE" id="PS50110"/>
    </source>
</evidence>
<dbReference type="GO" id="GO:0005737">
    <property type="term" value="C:cytoplasm"/>
    <property type="evidence" value="ECO:0007669"/>
    <property type="project" value="UniProtKB-SubCell"/>
</dbReference>
<proteinExistence type="inferred from homology"/>
<dbReference type="GO" id="GO:0008984">
    <property type="term" value="F:protein-glutamate methylesterase activity"/>
    <property type="evidence" value="ECO:0007669"/>
    <property type="project" value="UniProtKB-UniRule"/>
</dbReference>
<reference evidence="10" key="1">
    <citation type="submission" date="2007-06" db="EMBL/GenBank/DDBJ databases">
        <title>Complete sequence of Methanococcus vannielii SB.</title>
        <authorList>
            <consortium name="US DOE Joint Genome Institute"/>
            <person name="Copeland A."/>
            <person name="Lucas S."/>
            <person name="Lapidus A."/>
            <person name="Barry K."/>
            <person name="Glavina del Rio T."/>
            <person name="Dalin E."/>
            <person name="Tice H."/>
            <person name="Pitluck S."/>
            <person name="Chain P."/>
            <person name="Malfatti S."/>
            <person name="Shin M."/>
            <person name="Vergez L."/>
            <person name="Schmutz J."/>
            <person name="Larimer F."/>
            <person name="Land M."/>
            <person name="Hauser L."/>
            <person name="Kyrpides N."/>
            <person name="Anderson I."/>
            <person name="Sieprawska-Lupa M."/>
            <person name="Whitman W.B."/>
            <person name="Richardson P."/>
        </authorList>
    </citation>
    <scope>NUCLEOTIDE SEQUENCE [LARGE SCALE GENOMIC DNA]</scope>
    <source>
        <strain evidence="10">SB</strain>
    </source>
</reference>
<comment type="subcellular location">
    <subcellularLocation>
        <location evidence="5">Cytoplasm</location>
    </subcellularLocation>
</comment>
<dbReference type="InterPro" id="IPR011006">
    <property type="entry name" value="CheY-like_superfamily"/>
</dbReference>
<dbReference type="RefSeq" id="WP_011972032.1">
    <property type="nucleotide sequence ID" value="NC_009634.1"/>
</dbReference>
<feature type="domain" description="Response regulatory" evidence="8">
    <location>
        <begin position="5"/>
        <end position="122"/>
    </location>
</feature>
<comment type="catalytic activity">
    <reaction evidence="5">
        <text>L-glutaminyl-[protein] + H2O = L-glutamyl-[protein] + NH4(+)</text>
        <dbReference type="Rhea" id="RHEA:16441"/>
        <dbReference type="Rhea" id="RHEA-COMP:10207"/>
        <dbReference type="Rhea" id="RHEA-COMP:10208"/>
        <dbReference type="ChEBI" id="CHEBI:15377"/>
        <dbReference type="ChEBI" id="CHEBI:28938"/>
        <dbReference type="ChEBI" id="CHEBI:29973"/>
        <dbReference type="ChEBI" id="CHEBI:30011"/>
        <dbReference type="EC" id="3.5.1.44"/>
    </reaction>
</comment>
<dbReference type="Gene3D" id="3.40.50.180">
    <property type="entry name" value="Methylesterase CheB, C-terminal domain"/>
    <property type="match status" value="1"/>
</dbReference>
<dbReference type="SUPFAM" id="SSF52738">
    <property type="entry name" value="Methylesterase CheB, C-terminal domain"/>
    <property type="match status" value="1"/>
</dbReference>
<dbReference type="AlphaFoldDB" id="A6UNQ7"/>
<dbReference type="InterPro" id="IPR001789">
    <property type="entry name" value="Sig_transdc_resp-reg_receiver"/>
</dbReference>
<comment type="PTM">
    <text evidence="5">Phosphorylated by CheA. Phosphorylation of the N-terminal regulatory domain activates the methylesterase activity.</text>
</comment>
<dbReference type="PANTHER" id="PTHR42872:SF6">
    <property type="entry name" value="PROTEIN-GLUTAMATE METHYLESTERASE_PROTEIN-GLUTAMINE GLUTAMINASE"/>
    <property type="match status" value="1"/>
</dbReference>
<dbReference type="InterPro" id="IPR008248">
    <property type="entry name" value="CheB-like"/>
</dbReference>
<dbReference type="PROSITE" id="PS50122">
    <property type="entry name" value="CHEB"/>
    <property type="match status" value="1"/>
</dbReference>
<gene>
    <name evidence="5" type="primary">cheB</name>
    <name evidence="10" type="ordered locus">Mevan_0219</name>
</gene>
<dbReference type="CDD" id="cd16432">
    <property type="entry name" value="CheB_Rec"/>
    <property type="match status" value="1"/>
</dbReference>
<dbReference type="HOGENOM" id="CLU_000445_51_0_2"/>
<evidence type="ECO:0000256" key="5">
    <source>
        <dbReference type="HAMAP-Rule" id="MF_00099"/>
    </source>
</evidence>
<evidence type="ECO:0000259" key="9">
    <source>
        <dbReference type="PROSITE" id="PS50122"/>
    </source>
</evidence>
<dbReference type="NCBIfam" id="NF001965">
    <property type="entry name" value="PRK00742.1"/>
    <property type="match status" value="1"/>
</dbReference>
<dbReference type="CDD" id="cd17541">
    <property type="entry name" value="REC_CheB-like"/>
    <property type="match status" value="1"/>
</dbReference>
<comment type="catalytic activity">
    <reaction evidence="4 5">
        <text>[protein]-L-glutamate 5-O-methyl ester + H2O = L-glutamyl-[protein] + methanol + H(+)</text>
        <dbReference type="Rhea" id="RHEA:23236"/>
        <dbReference type="Rhea" id="RHEA-COMP:10208"/>
        <dbReference type="Rhea" id="RHEA-COMP:10311"/>
        <dbReference type="ChEBI" id="CHEBI:15377"/>
        <dbReference type="ChEBI" id="CHEBI:15378"/>
        <dbReference type="ChEBI" id="CHEBI:17790"/>
        <dbReference type="ChEBI" id="CHEBI:29973"/>
        <dbReference type="ChEBI" id="CHEBI:82795"/>
        <dbReference type="EC" id="3.1.1.61"/>
    </reaction>
</comment>
<keyword evidence="1 5" id="KW-0963">Cytoplasm</keyword>
<dbReference type="Proteomes" id="UP000001107">
    <property type="component" value="Chromosome"/>
</dbReference>
<dbReference type="Pfam" id="PF00072">
    <property type="entry name" value="Response_reg"/>
    <property type="match status" value="1"/>
</dbReference>
<keyword evidence="11" id="KW-1185">Reference proteome</keyword>
<evidence type="ECO:0000256" key="7">
    <source>
        <dbReference type="PROSITE-ProRule" id="PRU00169"/>
    </source>
</evidence>
<feature type="modified residue" description="4-aspartylphosphate" evidence="5 7">
    <location>
        <position position="56"/>
    </location>
</feature>
<evidence type="ECO:0000256" key="2">
    <source>
        <dbReference type="ARBA" id="ARBA00022500"/>
    </source>
</evidence>
<dbReference type="Gene3D" id="3.40.50.2300">
    <property type="match status" value="1"/>
</dbReference>
<evidence type="ECO:0000256" key="3">
    <source>
        <dbReference type="ARBA" id="ARBA00022801"/>
    </source>
</evidence>
<dbReference type="EC" id="3.1.1.61" evidence="5"/>
<dbReference type="EC" id="3.5.1.44" evidence="5"/>
<dbReference type="eggNOG" id="arCOG02382">
    <property type="taxonomic scope" value="Archaea"/>
</dbReference>
<dbReference type="KEGG" id="mvn:Mevan_0219"/>
<evidence type="ECO:0000313" key="10">
    <source>
        <dbReference type="EMBL" id="ABR54129.1"/>
    </source>
</evidence>
<protein>
    <recommendedName>
        <fullName evidence="5">Protein-glutamate methylesterase/protein-glutamine glutaminase</fullName>
        <ecNumber evidence="5">3.1.1.61</ecNumber>
        <ecNumber evidence="5">3.5.1.44</ecNumber>
    </recommendedName>
</protein>
<comment type="domain">
    <text evidence="5">Contains a C-terminal catalytic domain, and an N-terminal region which modulates catalytic activity.</text>
</comment>
<feature type="active site" evidence="5 6">
    <location>
        <position position="205"/>
    </location>
</feature>
<dbReference type="OrthoDB" id="2857at2157"/>
<dbReference type="SMART" id="SM00448">
    <property type="entry name" value="REC"/>
    <property type="match status" value="1"/>
</dbReference>
<comment type="similarity">
    <text evidence="5">Belongs to the CheB family.</text>
</comment>
<keyword evidence="5 7" id="KW-0597">Phosphoprotein</keyword>
<dbReference type="PIRSF" id="PIRSF000876">
    <property type="entry name" value="RR_chemtxs_CheB"/>
    <property type="match status" value="1"/>
</dbReference>
<dbReference type="Pfam" id="PF01339">
    <property type="entry name" value="CheB_methylest"/>
    <property type="match status" value="1"/>
</dbReference>
<dbReference type="HAMAP" id="MF_00099">
    <property type="entry name" value="CheB_chemtxs"/>
    <property type="match status" value="1"/>
</dbReference>
<dbReference type="STRING" id="406327.Mevan_0219"/>
<keyword evidence="2 5" id="KW-0145">Chemotaxis</keyword>
<accession>A6UNQ7</accession>
<sequence length="362" mass="39192">MKKIKVLIVDDSAFMRKVLEDILSSDNEIEVVATAKDGKEAIELTKKLEPHVITMDVEMPILNGLEATKSIMESKPTPIVMLSAITKEGSEATLKAMDYGAVDVIEKPSGSVSLDIRKIGEDIITNVKSASKSTVKSNSIRFLKNEDKNQNIVAEKSLEKISGIALEKLNSMAILIGSSTGGPPVVSDIISSLPKGMPPIFVVQHMPRGFTKVFAERMNTVSKLTVKEAEHGELVKSDHVYVAPGDTQMLLQKRGGNAYISIDENMPKVHGTRPTVDITAEYVVKVYGRNTVGVILTGIGKDGANGLKQIKSIGGYTIAQDKDSCVIYGMPKTAIEMNVIDVVLNPSKIPEEIIKFSKKIVG</sequence>